<name>A0ABT5X0N8_9ENTE</name>
<reference evidence="1" key="1">
    <citation type="submission" date="2022-10" db="EMBL/GenBank/DDBJ databases">
        <title>Vagococcus sp. isolated from poultry meat.</title>
        <authorList>
            <person name="Johansson P."/>
            <person name="Bjorkroth J."/>
        </authorList>
    </citation>
    <scope>NUCLEOTIDE SEQUENCE</scope>
    <source>
        <strain evidence="1">PNs007</strain>
    </source>
</reference>
<organism evidence="1 2">
    <name type="scientific">Vagococcus proximus</name>
    <dbReference type="NCBI Taxonomy" id="2991417"/>
    <lineage>
        <taxon>Bacteria</taxon>
        <taxon>Bacillati</taxon>
        <taxon>Bacillota</taxon>
        <taxon>Bacilli</taxon>
        <taxon>Lactobacillales</taxon>
        <taxon>Enterococcaceae</taxon>
        <taxon>Vagococcus</taxon>
    </lineage>
</organism>
<dbReference type="Proteomes" id="UP001147148">
    <property type="component" value="Unassembled WGS sequence"/>
</dbReference>
<comment type="caution">
    <text evidence="1">The sequence shown here is derived from an EMBL/GenBank/DDBJ whole genome shotgun (WGS) entry which is preliminary data.</text>
</comment>
<keyword evidence="2" id="KW-1185">Reference proteome</keyword>
<gene>
    <name evidence="1" type="ORF">OL233_04615</name>
</gene>
<dbReference type="InterPro" id="IPR009303">
    <property type="entry name" value="DUF960"/>
</dbReference>
<proteinExistence type="predicted"/>
<dbReference type="RefSeq" id="WP_275471202.1">
    <property type="nucleotide sequence ID" value="NZ_JAPDSH010000003.1"/>
</dbReference>
<accession>A0ABT5X0N8</accession>
<evidence type="ECO:0000313" key="2">
    <source>
        <dbReference type="Proteomes" id="UP001147148"/>
    </source>
</evidence>
<dbReference type="EMBL" id="JAPDSH010000003">
    <property type="protein sequence ID" value="MDF0479566.1"/>
    <property type="molecule type" value="Genomic_DNA"/>
</dbReference>
<dbReference type="Gene3D" id="3.10.450.150">
    <property type="entry name" value="enterococcus faecalis protein"/>
    <property type="match status" value="1"/>
</dbReference>
<protein>
    <submittedName>
        <fullName evidence="1">DUF960 domain-containing protein</fullName>
    </submittedName>
</protein>
<evidence type="ECO:0000313" key="1">
    <source>
        <dbReference type="EMBL" id="MDF0479566.1"/>
    </source>
</evidence>
<dbReference type="Pfam" id="PF06124">
    <property type="entry name" value="DUF960"/>
    <property type="match status" value="1"/>
</dbReference>
<sequence length="121" mass="14489">MFSNQLNRYITRRGNERGPYLLQKKLWQLIDESVKRKERLDYLQVFKLEKEDSQYLQKITYGQEKPRRETNSHQPVNYLGLKRPVNLNNVYVTFRSCLSKEGKTFSVLISEVLFKIVSEEL</sequence>